<dbReference type="GO" id="GO:0061630">
    <property type="term" value="F:ubiquitin protein ligase activity"/>
    <property type="evidence" value="ECO:0000318"/>
    <property type="project" value="GO_Central"/>
</dbReference>
<dbReference type="Gene3D" id="1.20.930.20">
    <property type="entry name" value="Adaptor protein Cbl, N-terminal domain"/>
    <property type="match status" value="1"/>
</dbReference>
<keyword evidence="3" id="KW-0862">Zinc</keyword>
<dbReference type="GO" id="GO:0008270">
    <property type="term" value="F:zinc ion binding"/>
    <property type="evidence" value="ECO:0007669"/>
    <property type="project" value="UniProtKB-KW"/>
</dbReference>
<proteinExistence type="predicted"/>
<dbReference type="CDD" id="cd09920">
    <property type="entry name" value="SH2_Cbl-b_TKB"/>
    <property type="match status" value="1"/>
</dbReference>
<dbReference type="EMBL" id="AHAT01019300">
    <property type="status" value="NOT_ANNOTATED_CDS"/>
    <property type="molecule type" value="Genomic_DNA"/>
</dbReference>
<keyword evidence="1 3" id="KW-0479">Metal-binding</keyword>
<dbReference type="SUPFAM" id="SSF47473">
    <property type="entry name" value="EF-hand"/>
    <property type="match status" value="1"/>
</dbReference>
<comment type="pathway">
    <text evidence="3">Protein modification; protein ubiquitination.</text>
</comment>
<evidence type="ECO:0000313" key="6">
    <source>
        <dbReference type="Proteomes" id="UP000018468"/>
    </source>
</evidence>
<comment type="catalytic activity">
    <reaction evidence="3">
        <text>S-ubiquitinyl-[E2 ubiquitin-conjugating enzyme]-L-cysteine + [acceptor protein]-L-lysine = [E2 ubiquitin-conjugating enzyme]-L-cysteine + N(6)-ubiquitinyl-[acceptor protein]-L-lysine.</text>
        <dbReference type="EC" id="2.3.2.27"/>
    </reaction>
</comment>
<dbReference type="InterPro" id="IPR036860">
    <property type="entry name" value="SH2_dom_sf"/>
</dbReference>
<dbReference type="GO" id="GO:0005886">
    <property type="term" value="C:plasma membrane"/>
    <property type="evidence" value="ECO:0000318"/>
    <property type="project" value="GO_Central"/>
</dbReference>
<reference evidence="5" key="2">
    <citation type="submission" date="2025-08" db="UniProtKB">
        <authorList>
            <consortium name="Ensembl"/>
        </authorList>
    </citation>
    <scope>IDENTIFICATION</scope>
</reference>
<evidence type="ECO:0000256" key="3">
    <source>
        <dbReference type="RuleBase" id="RU367001"/>
    </source>
</evidence>
<dbReference type="GO" id="GO:0001784">
    <property type="term" value="F:phosphotyrosine residue binding"/>
    <property type="evidence" value="ECO:0007669"/>
    <property type="project" value="UniProtKB-UniRule"/>
</dbReference>
<dbReference type="InParanoid" id="W5M9V8"/>
<evidence type="ECO:0000313" key="5">
    <source>
        <dbReference type="Ensembl" id="ENSLOCP00000005167.1"/>
    </source>
</evidence>
<dbReference type="AlphaFoldDB" id="W5M9V8"/>
<evidence type="ECO:0000259" key="4">
    <source>
        <dbReference type="PROSITE" id="PS51506"/>
    </source>
</evidence>
<dbReference type="GO" id="GO:0016567">
    <property type="term" value="P:protein ubiquitination"/>
    <property type="evidence" value="ECO:0007669"/>
    <property type="project" value="UniProtKB-UniPathway"/>
</dbReference>
<keyword evidence="2 3" id="KW-0106">Calcium</keyword>
<dbReference type="Bgee" id="ENSLOCG00000004326">
    <property type="expression patterns" value="Expressed in pharyngeal gill and 12 other cell types or tissues"/>
</dbReference>
<dbReference type="SUPFAM" id="SSF55550">
    <property type="entry name" value="SH2 domain"/>
    <property type="match status" value="1"/>
</dbReference>
<dbReference type="Ensembl" id="ENSLOCT00000005175.1">
    <property type="protein sequence ID" value="ENSLOCP00000005167.1"/>
    <property type="gene ID" value="ENSLOCG00000004326.1"/>
</dbReference>
<dbReference type="OMA" id="LVCQPQV"/>
<keyword evidence="6" id="KW-1185">Reference proteome</keyword>
<dbReference type="GO" id="GO:0005509">
    <property type="term" value="F:calcium ion binding"/>
    <property type="evidence" value="ECO:0007669"/>
    <property type="project" value="UniProtKB-UniRule"/>
</dbReference>
<dbReference type="EMBL" id="AHAT01019299">
    <property type="status" value="NOT_ANNOTATED_CDS"/>
    <property type="molecule type" value="Genomic_DNA"/>
</dbReference>
<dbReference type="Pfam" id="PF02761">
    <property type="entry name" value="Cbl_N2"/>
    <property type="match status" value="1"/>
</dbReference>
<dbReference type="PANTHER" id="PTHR23007">
    <property type="entry name" value="CBL"/>
    <property type="match status" value="1"/>
</dbReference>
<dbReference type="FunFam" id="1.10.238.10:FF:000022">
    <property type="entry name" value="E3 ubiquitin-protein ligase CBL"/>
    <property type="match status" value="1"/>
</dbReference>
<dbReference type="Pfam" id="PF02762">
    <property type="entry name" value="Cbl_N3"/>
    <property type="match status" value="1"/>
</dbReference>
<dbReference type="GeneTree" id="ENSGT00940000156631"/>
<dbReference type="GO" id="GO:0045121">
    <property type="term" value="C:membrane raft"/>
    <property type="evidence" value="ECO:0000318"/>
    <property type="project" value="GO_Central"/>
</dbReference>
<dbReference type="InterPro" id="IPR014741">
    <property type="entry name" value="Adaptor_Cbl_EF_hand-like"/>
</dbReference>
<dbReference type="InterPro" id="IPR024162">
    <property type="entry name" value="Adaptor_Cbl"/>
</dbReference>
<feature type="domain" description="Cbl-PTB" evidence="4">
    <location>
        <begin position="4"/>
        <end position="310"/>
    </location>
</feature>
<keyword evidence="3" id="KW-0808">Transferase</keyword>
<protein>
    <recommendedName>
        <fullName evidence="3">E3 ubiquitin-protein ligase CBL</fullName>
        <ecNumber evidence="3">2.3.2.27</ecNumber>
    </recommendedName>
</protein>
<accession>W5M9V8</accession>
<reference evidence="5" key="3">
    <citation type="submission" date="2025-09" db="UniProtKB">
        <authorList>
            <consortium name="Ensembl"/>
        </authorList>
    </citation>
    <scope>IDENTIFICATION</scope>
</reference>
<dbReference type="GO" id="GO:0030971">
    <property type="term" value="F:receptor tyrosine kinase binding"/>
    <property type="evidence" value="ECO:0000318"/>
    <property type="project" value="GO_Central"/>
</dbReference>
<dbReference type="Pfam" id="PF02262">
    <property type="entry name" value="Cbl_N"/>
    <property type="match status" value="1"/>
</dbReference>
<comment type="function">
    <text evidence="3">E3 ubiquitin-protein ligase which accepts ubiquitin from specific E2 ubiquitin-conjugating enzymes, and transfers it to substrates, generally promoting their degradation by the proteasome.</text>
</comment>
<dbReference type="InterPro" id="IPR036537">
    <property type="entry name" value="Adaptor_Cbl_N_dom_sf"/>
</dbReference>
<dbReference type="Proteomes" id="UP000018468">
    <property type="component" value="Linkage group LG24"/>
</dbReference>
<dbReference type="InterPro" id="IPR011992">
    <property type="entry name" value="EF-hand-dom_pair"/>
</dbReference>
<dbReference type="FunFam" id="3.30.505.10:FF:000007">
    <property type="entry name" value="E3 ubiquitin-protein ligase CBL"/>
    <property type="match status" value="1"/>
</dbReference>
<dbReference type="InterPro" id="IPR024159">
    <property type="entry name" value="Cbl_PTB"/>
</dbReference>
<reference evidence="6" key="1">
    <citation type="submission" date="2011-12" db="EMBL/GenBank/DDBJ databases">
        <title>The Draft Genome of Lepisosteus oculatus.</title>
        <authorList>
            <consortium name="The Broad Institute Genome Assembly &amp; Analysis Group"/>
            <consortium name="Computational R&amp;D Group"/>
            <consortium name="and Sequencing Platform"/>
            <person name="Di Palma F."/>
            <person name="Alfoldi J."/>
            <person name="Johnson J."/>
            <person name="Berlin A."/>
            <person name="Gnerre S."/>
            <person name="Jaffe D."/>
            <person name="MacCallum I."/>
            <person name="Young S."/>
            <person name="Walker B.J."/>
            <person name="Lander E.S."/>
            <person name="Lindblad-Toh K."/>
        </authorList>
    </citation>
    <scope>NUCLEOTIDE SEQUENCE [LARGE SCALE GENOMIC DNA]</scope>
</reference>
<dbReference type="GO" id="GO:0007166">
    <property type="term" value="P:cell surface receptor signaling pathway"/>
    <property type="evidence" value="ECO:0007669"/>
    <property type="project" value="InterPro"/>
</dbReference>
<dbReference type="Gene3D" id="3.30.505.10">
    <property type="entry name" value="SH2 domain"/>
    <property type="match status" value="1"/>
</dbReference>
<dbReference type="SUPFAM" id="SSF47668">
    <property type="entry name" value="N-terminal domain of cbl (N-cbl)"/>
    <property type="match status" value="1"/>
</dbReference>
<name>W5M9V8_LEPOC</name>
<dbReference type="FunFam" id="1.20.930.20:FF:000007">
    <property type="entry name" value="Cbl proto-oncogene C, E3 ubiquitin protein ligase"/>
    <property type="match status" value="1"/>
</dbReference>
<dbReference type="InterPro" id="IPR014742">
    <property type="entry name" value="Adaptor_Cbl_SH2-like"/>
</dbReference>
<dbReference type="EC" id="2.3.2.27" evidence="3"/>
<dbReference type="eggNOG" id="KOG1785">
    <property type="taxonomic scope" value="Eukaryota"/>
</dbReference>
<keyword evidence="3" id="KW-0833">Ubl conjugation pathway</keyword>
<organism evidence="5 6">
    <name type="scientific">Lepisosteus oculatus</name>
    <name type="common">Spotted gar</name>
    <dbReference type="NCBI Taxonomy" id="7918"/>
    <lineage>
        <taxon>Eukaryota</taxon>
        <taxon>Metazoa</taxon>
        <taxon>Chordata</taxon>
        <taxon>Craniata</taxon>
        <taxon>Vertebrata</taxon>
        <taxon>Euteleostomi</taxon>
        <taxon>Actinopterygii</taxon>
        <taxon>Neopterygii</taxon>
        <taxon>Holostei</taxon>
        <taxon>Semionotiformes</taxon>
        <taxon>Lepisosteidae</taxon>
        <taxon>Lepisosteus</taxon>
    </lineage>
</organism>
<dbReference type="Gene3D" id="1.10.238.10">
    <property type="entry name" value="EF-hand"/>
    <property type="match status" value="1"/>
</dbReference>
<comment type="domain">
    <text evidence="3">The N-terminus is composed of the phosphotyrosine binding (PTB) domain, a short linker region and the RING-type zinc finger. The PTB domain, which is also called TKB (tyrosine kinase binding) domain, is composed of three different subdomains: a four-helix bundle (4H), a calcium-binding EF hand and a divergent SH2 domain.</text>
</comment>
<dbReference type="PROSITE" id="PS51506">
    <property type="entry name" value="CBL_PTB"/>
    <property type="match status" value="1"/>
</dbReference>
<keyword evidence="3" id="KW-0863">Zinc-finger</keyword>
<dbReference type="GO" id="GO:0007165">
    <property type="term" value="P:signal transduction"/>
    <property type="evidence" value="ECO:0000318"/>
    <property type="project" value="GO_Central"/>
</dbReference>
<sequence length="363" mass="41472">TEAMASARGLDRRTLDKVGRRLQRLQKLCENPRLGLRNSPPYLPELVPDTLGHLRLVWGSRGGAAAASDEAEYLGLLLRHLLDKADRAVLLFKDGREKMFDENSSHRRNLTKLSLIFSHMLSELRSLFPGGHFQGDTYRLTKSDAAEFWRRAFGSRCVVPWSSFKQQLRQVHSFEEGMESMALKSTLDLTCNEHISIFEFDIFTLLFQPWSTLLRNWNHLAVTHPGYMAFLTYDQVKSRLEKYSNRPGSYIYRLSCTRMGQWAIGHVTEDGSIVQTIPHNTPLYQALVQGYREGVYLYPDGRDINPDLSCLCESVNKGRIKVTQVTQYLPVLSVQRPVSVSVLTPLSLSAVFMYWSVQSVCLY</sequence>
<dbReference type="GO" id="GO:0042059">
    <property type="term" value="P:negative regulation of epidermal growth factor receptor signaling pathway"/>
    <property type="evidence" value="ECO:0000318"/>
    <property type="project" value="GO_Central"/>
</dbReference>
<dbReference type="HOGENOM" id="CLU_013535_2_0_1"/>
<dbReference type="UniPathway" id="UPA00143"/>
<dbReference type="STRING" id="7918.ENSLOCP00000005167"/>
<evidence type="ECO:0000256" key="1">
    <source>
        <dbReference type="ARBA" id="ARBA00022723"/>
    </source>
</evidence>
<dbReference type="InterPro" id="IPR003153">
    <property type="entry name" value="Adaptor_Cbl_N_hlx"/>
</dbReference>
<dbReference type="PANTHER" id="PTHR23007:SF13">
    <property type="entry name" value="E3 UBIQUITIN-PROTEIN LIGASE CBL"/>
    <property type="match status" value="1"/>
</dbReference>
<evidence type="ECO:0000256" key="2">
    <source>
        <dbReference type="ARBA" id="ARBA00022837"/>
    </source>
</evidence>